<name>A0A2P5EVE3_TREOI</name>
<dbReference type="OrthoDB" id="10292550at2759"/>
<proteinExistence type="predicted"/>
<dbReference type="AlphaFoldDB" id="A0A2P5EVE3"/>
<keyword evidence="2" id="KW-1185">Reference proteome</keyword>
<evidence type="ECO:0000313" key="2">
    <source>
        <dbReference type="Proteomes" id="UP000237000"/>
    </source>
</evidence>
<comment type="caution">
    <text evidence="1">The sequence shown here is derived from an EMBL/GenBank/DDBJ whole genome shotgun (WGS) entry which is preliminary data.</text>
</comment>
<dbReference type="InParanoid" id="A0A2P5EVE3"/>
<organism evidence="1 2">
    <name type="scientific">Trema orientale</name>
    <name type="common">Charcoal tree</name>
    <name type="synonym">Celtis orientalis</name>
    <dbReference type="NCBI Taxonomy" id="63057"/>
    <lineage>
        <taxon>Eukaryota</taxon>
        <taxon>Viridiplantae</taxon>
        <taxon>Streptophyta</taxon>
        <taxon>Embryophyta</taxon>
        <taxon>Tracheophyta</taxon>
        <taxon>Spermatophyta</taxon>
        <taxon>Magnoliopsida</taxon>
        <taxon>eudicotyledons</taxon>
        <taxon>Gunneridae</taxon>
        <taxon>Pentapetalae</taxon>
        <taxon>rosids</taxon>
        <taxon>fabids</taxon>
        <taxon>Rosales</taxon>
        <taxon>Cannabaceae</taxon>
        <taxon>Trema</taxon>
    </lineage>
</organism>
<dbReference type="EMBL" id="JXTC01000093">
    <property type="protein sequence ID" value="PON89485.1"/>
    <property type="molecule type" value="Genomic_DNA"/>
</dbReference>
<dbReference type="Proteomes" id="UP000237000">
    <property type="component" value="Unassembled WGS sequence"/>
</dbReference>
<protein>
    <submittedName>
        <fullName evidence="1">Uncharacterized protein</fullName>
    </submittedName>
</protein>
<reference evidence="2" key="1">
    <citation type="submission" date="2016-06" db="EMBL/GenBank/DDBJ databases">
        <title>Parallel loss of symbiosis genes in relatives of nitrogen-fixing non-legume Parasponia.</title>
        <authorList>
            <person name="Van Velzen R."/>
            <person name="Holmer R."/>
            <person name="Bu F."/>
            <person name="Rutten L."/>
            <person name="Van Zeijl A."/>
            <person name="Liu W."/>
            <person name="Santuari L."/>
            <person name="Cao Q."/>
            <person name="Sharma T."/>
            <person name="Shen D."/>
            <person name="Roswanjaya Y."/>
            <person name="Wardhani T."/>
            <person name="Kalhor M.S."/>
            <person name="Jansen J."/>
            <person name="Van den Hoogen J."/>
            <person name="Gungor B."/>
            <person name="Hartog M."/>
            <person name="Hontelez J."/>
            <person name="Verver J."/>
            <person name="Yang W.-C."/>
            <person name="Schijlen E."/>
            <person name="Repin R."/>
            <person name="Schilthuizen M."/>
            <person name="Schranz E."/>
            <person name="Heidstra R."/>
            <person name="Miyata K."/>
            <person name="Fedorova E."/>
            <person name="Kohlen W."/>
            <person name="Bisseling T."/>
            <person name="Smit S."/>
            <person name="Geurts R."/>
        </authorList>
    </citation>
    <scope>NUCLEOTIDE SEQUENCE [LARGE SCALE GENOMIC DNA]</scope>
    <source>
        <strain evidence="2">cv. RG33-2</strain>
    </source>
</reference>
<sequence>MFAYFPRKDVGISQQAERSPVIKQASLSISSLCSACPEKIEYVCGIWAINKSSPMFNVMHSPNCIDRVFSIWLNYDIL</sequence>
<accession>A0A2P5EVE3</accession>
<evidence type="ECO:0000313" key="1">
    <source>
        <dbReference type="EMBL" id="PON89485.1"/>
    </source>
</evidence>
<gene>
    <name evidence="1" type="ORF">TorRG33x02_146290</name>
</gene>